<dbReference type="SUPFAM" id="SSF50182">
    <property type="entry name" value="Sm-like ribonucleoproteins"/>
    <property type="match status" value="1"/>
</dbReference>
<evidence type="ECO:0000259" key="10">
    <source>
        <dbReference type="PROSITE" id="PS52002"/>
    </source>
</evidence>
<evidence type="ECO:0000313" key="11">
    <source>
        <dbReference type="EMBL" id="KAG2187068.1"/>
    </source>
</evidence>
<keyword evidence="3 9" id="KW-0507">mRNA processing</keyword>
<protein>
    <recommendedName>
        <fullName evidence="9">LSM complex subunit LSm2</fullName>
    </recommendedName>
</protein>
<evidence type="ECO:0000256" key="8">
    <source>
        <dbReference type="ARBA" id="ARBA00023274"/>
    </source>
</evidence>
<evidence type="ECO:0000256" key="9">
    <source>
        <dbReference type="PIRNR" id="PIRNR016394"/>
    </source>
</evidence>
<evidence type="ECO:0000313" key="12">
    <source>
        <dbReference type="Proteomes" id="UP000612746"/>
    </source>
</evidence>
<dbReference type="GO" id="GO:0000932">
    <property type="term" value="C:P-body"/>
    <property type="evidence" value="ECO:0007669"/>
    <property type="project" value="TreeGrafter"/>
</dbReference>
<dbReference type="GO" id="GO:0000398">
    <property type="term" value="P:mRNA splicing, via spliceosome"/>
    <property type="evidence" value="ECO:0007669"/>
    <property type="project" value="UniProtKB-UniRule"/>
</dbReference>
<dbReference type="FunFam" id="2.30.30.100:FF:000009">
    <property type="entry name" value="U6 snRNA-associated Sm-like protein LSm2"/>
    <property type="match status" value="1"/>
</dbReference>
<dbReference type="GO" id="GO:0003723">
    <property type="term" value="F:RNA binding"/>
    <property type="evidence" value="ECO:0007669"/>
    <property type="project" value="UniProtKB-UniRule"/>
</dbReference>
<dbReference type="GO" id="GO:0071011">
    <property type="term" value="C:precatalytic spliceosome"/>
    <property type="evidence" value="ECO:0007669"/>
    <property type="project" value="TreeGrafter"/>
</dbReference>
<evidence type="ECO:0000256" key="1">
    <source>
        <dbReference type="ARBA" id="ARBA00004123"/>
    </source>
</evidence>
<sequence>MLFYSFFKTLVDQTVTIELKNDLAITGTLVSVDQFLNIKLDNIKVVDEARYPHMITVKNCFIRGSVVRYVQLPSQAVDTALLQDAARREAAQPSTAQQGNVRVK</sequence>
<dbReference type="PANTHER" id="PTHR13829:SF2">
    <property type="entry name" value="U6 SNRNA-ASSOCIATED SM-LIKE PROTEIN LSM2"/>
    <property type="match status" value="1"/>
</dbReference>
<reference evidence="11" key="1">
    <citation type="submission" date="2020-12" db="EMBL/GenBank/DDBJ databases">
        <title>Metabolic potential, ecology and presence of endohyphal bacteria is reflected in genomic diversity of Mucoromycotina.</title>
        <authorList>
            <person name="Muszewska A."/>
            <person name="Okrasinska A."/>
            <person name="Steczkiewicz K."/>
            <person name="Drgas O."/>
            <person name="Orlowska M."/>
            <person name="Perlinska-Lenart U."/>
            <person name="Aleksandrzak-Piekarczyk T."/>
            <person name="Szatraj K."/>
            <person name="Zielenkiewicz U."/>
            <person name="Pilsyk S."/>
            <person name="Malc E."/>
            <person name="Mieczkowski P."/>
            <person name="Kruszewska J.S."/>
            <person name="Biernat P."/>
            <person name="Pawlowska J."/>
        </authorList>
    </citation>
    <scope>NUCLEOTIDE SEQUENCE</scope>
    <source>
        <strain evidence="11">WA0000051536</strain>
    </source>
</reference>
<dbReference type="InterPro" id="IPR001163">
    <property type="entry name" value="Sm_dom_euk/arc"/>
</dbReference>
<comment type="subcellular location">
    <subcellularLocation>
        <location evidence="1">Nucleus</location>
    </subcellularLocation>
</comment>
<dbReference type="GO" id="GO:0046540">
    <property type="term" value="C:U4/U6 x U5 tri-snRNP complex"/>
    <property type="evidence" value="ECO:0007669"/>
    <property type="project" value="TreeGrafter"/>
</dbReference>
<comment type="similarity">
    <text evidence="2 9">Belongs to the snRNP Sm proteins family.</text>
</comment>
<evidence type="ECO:0000256" key="7">
    <source>
        <dbReference type="ARBA" id="ARBA00023242"/>
    </source>
</evidence>
<accession>A0A8H7Q732</accession>
<dbReference type="EMBL" id="JAEPRA010000004">
    <property type="protein sequence ID" value="KAG2187068.1"/>
    <property type="molecule type" value="Genomic_DNA"/>
</dbReference>
<comment type="function">
    <text evidence="9">Component of LSm protein complexes, which are involved in RNA processing and may function in a chaperone-like manner.</text>
</comment>
<keyword evidence="8 9" id="KW-0687">Ribonucleoprotein</keyword>
<evidence type="ECO:0000256" key="2">
    <source>
        <dbReference type="ARBA" id="ARBA00006850"/>
    </source>
</evidence>
<organism evidence="11 12">
    <name type="scientific">Umbelopsis vinacea</name>
    <dbReference type="NCBI Taxonomy" id="44442"/>
    <lineage>
        <taxon>Eukaryota</taxon>
        <taxon>Fungi</taxon>
        <taxon>Fungi incertae sedis</taxon>
        <taxon>Mucoromycota</taxon>
        <taxon>Mucoromycotina</taxon>
        <taxon>Umbelopsidomycetes</taxon>
        <taxon>Umbelopsidales</taxon>
        <taxon>Umbelopsidaceae</taxon>
        <taxon>Umbelopsis</taxon>
    </lineage>
</organism>
<comment type="caution">
    <text evidence="11">The sequence shown here is derived from an EMBL/GenBank/DDBJ whole genome shotgun (WGS) entry which is preliminary data.</text>
</comment>
<dbReference type="GO" id="GO:0071013">
    <property type="term" value="C:catalytic step 2 spliceosome"/>
    <property type="evidence" value="ECO:0007669"/>
    <property type="project" value="TreeGrafter"/>
</dbReference>
<dbReference type="InterPro" id="IPR010920">
    <property type="entry name" value="LSM_dom_sf"/>
</dbReference>
<dbReference type="GO" id="GO:1990726">
    <property type="term" value="C:Lsm1-7-Pat1 complex"/>
    <property type="evidence" value="ECO:0007669"/>
    <property type="project" value="TreeGrafter"/>
</dbReference>
<dbReference type="PANTHER" id="PTHR13829">
    <property type="entry name" value="SNRNP CORE PROTEIN FAMILY MEMBER"/>
    <property type="match status" value="1"/>
</dbReference>
<dbReference type="GO" id="GO:0005688">
    <property type="term" value="C:U6 snRNP"/>
    <property type="evidence" value="ECO:0007669"/>
    <property type="project" value="TreeGrafter"/>
</dbReference>
<evidence type="ECO:0000256" key="6">
    <source>
        <dbReference type="ARBA" id="ARBA00023187"/>
    </source>
</evidence>
<keyword evidence="12" id="KW-1185">Reference proteome</keyword>
<name>A0A8H7Q732_9FUNG</name>
<keyword evidence="4 9" id="KW-0747">Spliceosome</keyword>
<proteinExistence type="inferred from homology"/>
<dbReference type="Pfam" id="PF01423">
    <property type="entry name" value="LSM"/>
    <property type="match status" value="1"/>
</dbReference>
<feature type="domain" description="Sm" evidence="10">
    <location>
        <begin position="2"/>
        <end position="76"/>
    </location>
</feature>
<keyword evidence="7 9" id="KW-0539">Nucleus</keyword>
<dbReference type="CDD" id="cd01725">
    <property type="entry name" value="LSm2"/>
    <property type="match status" value="1"/>
</dbReference>
<dbReference type="PROSITE" id="PS52002">
    <property type="entry name" value="SM"/>
    <property type="match status" value="1"/>
</dbReference>
<evidence type="ECO:0000256" key="5">
    <source>
        <dbReference type="ARBA" id="ARBA00022884"/>
    </source>
</evidence>
<dbReference type="Proteomes" id="UP000612746">
    <property type="component" value="Unassembled WGS sequence"/>
</dbReference>
<evidence type="ECO:0000256" key="4">
    <source>
        <dbReference type="ARBA" id="ARBA00022728"/>
    </source>
</evidence>
<keyword evidence="6 9" id="KW-0508">mRNA splicing</keyword>
<gene>
    <name evidence="11" type="ORF">INT44_003296</name>
</gene>
<keyword evidence="5 9" id="KW-0694">RNA-binding</keyword>
<dbReference type="PIRSF" id="PIRSF016394">
    <property type="entry name" value="U6_snRNA_Lsm2"/>
    <property type="match status" value="1"/>
</dbReference>
<evidence type="ECO:0000256" key="3">
    <source>
        <dbReference type="ARBA" id="ARBA00022664"/>
    </source>
</evidence>
<dbReference type="SMART" id="SM00651">
    <property type="entry name" value="Sm"/>
    <property type="match status" value="1"/>
</dbReference>
<dbReference type="OrthoDB" id="10256176at2759"/>
<dbReference type="AlphaFoldDB" id="A0A8H7Q732"/>
<dbReference type="Gene3D" id="2.30.30.100">
    <property type="match status" value="1"/>
</dbReference>
<dbReference type="InterPro" id="IPR047575">
    <property type="entry name" value="Sm"/>
</dbReference>
<dbReference type="InterPro" id="IPR016654">
    <property type="entry name" value="U6_snRNA_Lsm2"/>
</dbReference>